<feature type="transmembrane region" description="Helical" evidence="1">
    <location>
        <begin position="45"/>
        <end position="64"/>
    </location>
</feature>
<dbReference type="GO" id="GO:0016747">
    <property type="term" value="F:acyltransferase activity, transferring groups other than amino-acyl groups"/>
    <property type="evidence" value="ECO:0007669"/>
    <property type="project" value="InterPro"/>
</dbReference>
<feature type="transmembrane region" description="Helical" evidence="1">
    <location>
        <begin position="208"/>
        <end position="225"/>
    </location>
</feature>
<organism evidence="3 4">
    <name type="scientific">Microbacterium barkeri</name>
    <dbReference type="NCBI Taxonomy" id="33917"/>
    <lineage>
        <taxon>Bacteria</taxon>
        <taxon>Bacillati</taxon>
        <taxon>Actinomycetota</taxon>
        <taxon>Actinomycetes</taxon>
        <taxon>Micrococcales</taxon>
        <taxon>Microbacteriaceae</taxon>
        <taxon>Microbacterium</taxon>
    </lineage>
</organism>
<proteinExistence type="predicted"/>
<dbReference type="Proteomes" id="UP001142462">
    <property type="component" value="Unassembled WGS sequence"/>
</dbReference>
<keyword evidence="4" id="KW-1185">Reference proteome</keyword>
<feature type="transmembrane region" description="Helical" evidence="1">
    <location>
        <begin position="232"/>
        <end position="254"/>
    </location>
</feature>
<feature type="transmembrane region" description="Helical" evidence="1">
    <location>
        <begin position="294"/>
        <end position="315"/>
    </location>
</feature>
<evidence type="ECO:0000313" key="4">
    <source>
        <dbReference type="Proteomes" id="UP001142462"/>
    </source>
</evidence>
<keyword evidence="1" id="KW-0812">Transmembrane</keyword>
<dbReference type="PANTHER" id="PTHR23028:SF53">
    <property type="entry name" value="ACYL_TRANSF_3 DOMAIN-CONTAINING PROTEIN"/>
    <property type="match status" value="1"/>
</dbReference>
<protein>
    <recommendedName>
        <fullName evidence="2">Acyltransferase 3 domain-containing protein</fullName>
    </recommendedName>
</protein>
<evidence type="ECO:0000259" key="2">
    <source>
        <dbReference type="Pfam" id="PF01757"/>
    </source>
</evidence>
<dbReference type="PANTHER" id="PTHR23028">
    <property type="entry name" value="ACETYLTRANSFERASE"/>
    <property type="match status" value="1"/>
</dbReference>
<dbReference type="GO" id="GO:0009103">
    <property type="term" value="P:lipopolysaccharide biosynthetic process"/>
    <property type="evidence" value="ECO:0007669"/>
    <property type="project" value="TreeGrafter"/>
</dbReference>
<dbReference type="InterPro" id="IPR050879">
    <property type="entry name" value="Acyltransferase_3"/>
</dbReference>
<feature type="domain" description="Acyltransferase 3" evidence="2">
    <location>
        <begin position="15"/>
        <end position="341"/>
    </location>
</feature>
<accession>A0A9W6LXT9</accession>
<feature type="transmembrane region" description="Helical" evidence="1">
    <location>
        <begin position="85"/>
        <end position="118"/>
    </location>
</feature>
<evidence type="ECO:0000313" key="3">
    <source>
        <dbReference type="EMBL" id="GLJ62802.1"/>
    </source>
</evidence>
<feature type="transmembrane region" description="Helical" evidence="1">
    <location>
        <begin position="327"/>
        <end position="345"/>
    </location>
</feature>
<dbReference type="InterPro" id="IPR002656">
    <property type="entry name" value="Acyl_transf_3_dom"/>
</dbReference>
<sequence length="370" mass="40797">MPHRETPAPRIGLIPSLDGLRAASVAIVFWAHAEMPGGVRGGTGVTVFFFLSGYLITTLMRVEYDRHERLSLRDFYLRRVLRIFPPMYLAICLGLILTALGTLTAPVSAGGVAASAFFYANYWKIAELEGIPEGLGVLWSLAVEEHYYLLFPLLYVAMRRFLPRRGHQALFLALICVAVLVWRSWLLLHDGVNPVRVYYGTDTRIDGILLGAIFAIVLNPVYGDVRLPRRGVLGALAGASTLAFMAFAFSRIVATDEAYSWGYTVQGLLLIPIFAYLITAPTSWAGRVLNWKPVAFLGVLSYVMYLVHAPFLYAVQHVLGLPHVVEVALAAVATFLFAWGVNLAVERPLATLRKKISHAGESTTMMAASR</sequence>
<gene>
    <name evidence="3" type="ORF">GCM10017576_29330</name>
</gene>
<keyword evidence="1" id="KW-0472">Membrane</keyword>
<dbReference type="RefSeq" id="WP_271174481.1">
    <property type="nucleotide sequence ID" value="NZ_BSEJ01000017.1"/>
</dbReference>
<dbReference type="GO" id="GO:0016020">
    <property type="term" value="C:membrane"/>
    <property type="evidence" value="ECO:0007669"/>
    <property type="project" value="TreeGrafter"/>
</dbReference>
<feature type="transmembrane region" description="Helical" evidence="1">
    <location>
        <begin position="260"/>
        <end position="282"/>
    </location>
</feature>
<name>A0A9W6LXT9_9MICO</name>
<reference evidence="3" key="1">
    <citation type="journal article" date="2014" name="Int. J. Syst. Evol. Microbiol.">
        <title>Complete genome sequence of Corynebacterium casei LMG S-19264T (=DSM 44701T), isolated from a smear-ripened cheese.</title>
        <authorList>
            <consortium name="US DOE Joint Genome Institute (JGI-PGF)"/>
            <person name="Walter F."/>
            <person name="Albersmeier A."/>
            <person name="Kalinowski J."/>
            <person name="Ruckert C."/>
        </authorList>
    </citation>
    <scope>NUCLEOTIDE SEQUENCE</scope>
    <source>
        <strain evidence="3">VKM Ac-1020</strain>
    </source>
</reference>
<reference evidence="3" key="2">
    <citation type="submission" date="2023-01" db="EMBL/GenBank/DDBJ databases">
        <authorList>
            <person name="Sun Q."/>
            <person name="Evtushenko L."/>
        </authorList>
    </citation>
    <scope>NUCLEOTIDE SEQUENCE</scope>
    <source>
        <strain evidence="3">VKM Ac-1020</strain>
    </source>
</reference>
<keyword evidence="1" id="KW-1133">Transmembrane helix</keyword>
<feature type="transmembrane region" description="Helical" evidence="1">
    <location>
        <begin position="169"/>
        <end position="188"/>
    </location>
</feature>
<dbReference type="EMBL" id="BSEJ01000017">
    <property type="protein sequence ID" value="GLJ62802.1"/>
    <property type="molecule type" value="Genomic_DNA"/>
</dbReference>
<comment type="caution">
    <text evidence="3">The sequence shown here is derived from an EMBL/GenBank/DDBJ whole genome shotgun (WGS) entry which is preliminary data.</text>
</comment>
<feature type="transmembrane region" description="Helical" evidence="1">
    <location>
        <begin position="138"/>
        <end position="157"/>
    </location>
</feature>
<dbReference type="Pfam" id="PF01757">
    <property type="entry name" value="Acyl_transf_3"/>
    <property type="match status" value="1"/>
</dbReference>
<dbReference type="AlphaFoldDB" id="A0A9W6LXT9"/>
<evidence type="ECO:0000256" key="1">
    <source>
        <dbReference type="SAM" id="Phobius"/>
    </source>
</evidence>